<dbReference type="GO" id="GO:0009307">
    <property type="term" value="P:DNA restriction-modification system"/>
    <property type="evidence" value="ECO:0007669"/>
    <property type="project" value="InterPro"/>
</dbReference>
<dbReference type="SUPFAM" id="SSF52980">
    <property type="entry name" value="Restriction endonuclease-like"/>
    <property type="match status" value="1"/>
</dbReference>
<keyword evidence="3" id="KW-1185">Reference proteome</keyword>
<sequence>MSIAEKFRWEEIDDEQFEELVFTVLKSANPQQIKWRKGPGDKGRDIQAQFRRQGALGDEVNETYFVEVKHYQGGVSPSAFEGSLAWASAEQPQVLLIVVSSHLTTPCRDWLDIWQRNHPKIRVPSPWERKEIENEILKSSVARELAISFGLLPPFIQDLLPPNPETFRTSQDETRLAMEYRYWITEEEVEKIGYVVELLGRLERIIVAECGSHKYFEDVCLAVPNWSTFLILLKSQLQLQIAIRDYLFALNSDVHADKMNSFVEKIKECVELVRQAGDAAYHID</sequence>
<feature type="domain" description="Restriction endonuclease type IV Mrr" evidence="1">
    <location>
        <begin position="11"/>
        <end position="110"/>
    </location>
</feature>
<dbReference type="AlphaFoldDB" id="A0A3S5K2X7"/>
<organism evidence="2 3">
    <name type="scientific">Dulcicalothrix desertica PCC 7102</name>
    <dbReference type="NCBI Taxonomy" id="232991"/>
    <lineage>
        <taxon>Bacteria</taxon>
        <taxon>Bacillati</taxon>
        <taxon>Cyanobacteriota</taxon>
        <taxon>Cyanophyceae</taxon>
        <taxon>Nostocales</taxon>
        <taxon>Calotrichaceae</taxon>
        <taxon>Dulcicalothrix</taxon>
    </lineage>
</organism>
<dbReference type="InterPro" id="IPR011335">
    <property type="entry name" value="Restrct_endonuc-II-like"/>
</dbReference>
<evidence type="ECO:0000313" key="3">
    <source>
        <dbReference type="Proteomes" id="UP000271624"/>
    </source>
</evidence>
<dbReference type="EMBL" id="RSCL01000048">
    <property type="protein sequence ID" value="RUS94449.1"/>
    <property type="molecule type" value="Genomic_DNA"/>
</dbReference>
<dbReference type="Pfam" id="PF04471">
    <property type="entry name" value="Mrr_cat"/>
    <property type="match status" value="1"/>
</dbReference>
<reference evidence="2" key="2">
    <citation type="journal article" date="2019" name="Genome Biol. Evol.">
        <title>Day and night: Metabolic profiles and evolutionary relationships of six axenic non-marine cyanobacteria.</title>
        <authorList>
            <person name="Will S.E."/>
            <person name="Henke P."/>
            <person name="Boedeker C."/>
            <person name="Huang S."/>
            <person name="Brinkmann H."/>
            <person name="Rohde M."/>
            <person name="Jarek M."/>
            <person name="Friedl T."/>
            <person name="Seufert S."/>
            <person name="Schumacher M."/>
            <person name="Overmann J."/>
            <person name="Neumann-Schaal M."/>
            <person name="Petersen J."/>
        </authorList>
    </citation>
    <scope>NUCLEOTIDE SEQUENCE [LARGE SCALE GENOMIC DNA]</scope>
    <source>
        <strain evidence="2">PCC 7102</strain>
    </source>
</reference>
<reference evidence="2" key="1">
    <citation type="submission" date="2018-12" db="EMBL/GenBank/DDBJ databases">
        <authorList>
            <person name="Will S."/>
            <person name="Neumann-Schaal M."/>
            <person name="Henke P."/>
        </authorList>
    </citation>
    <scope>NUCLEOTIDE SEQUENCE</scope>
    <source>
        <strain evidence="2">PCC 7102</strain>
    </source>
</reference>
<evidence type="ECO:0000313" key="2">
    <source>
        <dbReference type="EMBL" id="RUS94449.1"/>
    </source>
</evidence>
<gene>
    <name evidence="2" type="ORF">DSM106972_093440</name>
</gene>
<name>A0A3S5K2X7_9CYAN</name>
<dbReference type="Proteomes" id="UP000271624">
    <property type="component" value="Unassembled WGS sequence"/>
</dbReference>
<protein>
    <recommendedName>
        <fullName evidence="1">Restriction endonuclease type IV Mrr domain-containing protein</fullName>
    </recommendedName>
</protein>
<evidence type="ECO:0000259" key="1">
    <source>
        <dbReference type="Pfam" id="PF04471"/>
    </source>
</evidence>
<comment type="caution">
    <text evidence="2">The sequence shown here is derived from an EMBL/GenBank/DDBJ whole genome shotgun (WGS) entry which is preliminary data.</text>
</comment>
<dbReference type="RefSeq" id="WP_127087273.1">
    <property type="nucleotide sequence ID" value="NZ_RSCL01000048.1"/>
</dbReference>
<dbReference type="GO" id="GO:0004519">
    <property type="term" value="F:endonuclease activity"/>
    <property type="evidence" value="ECO:0007669"/>
    <property type="project" value="InterPro"/>
</dbReference>
<dbReference type="OrthoDB" id="789121at2"/>
<accession>A0A3S5K2X7</accession>
<proteinExistence type="predicted"/>
<dbReference type="InterPro" id="IPR007560">
    <property type="entry name" value="Restrct_endonuc_IV_Mrr"/>
</dbReference>
<dbReference type="GO" id="GO:0003677">
    <property type="term" value="F:DNA binding"/>
    <property type="evidence" value="ECO:0007669"/>
    <property type="project" value="InterPro"/>
</dbReference>